<evidence type="ECO:0000313" key="3">
    <source>
        <dbReference type="EMBL" id="WNY49137.1"/>
    </source>
</evidence>
<reference evidence="3 4" key="1">
    <citation type="submission" date="2023-02" db="EMBL/GenBank/DDBJ databases">
        <title>Streptococcus sp. Genome Sequencing and Assembly.</title>
        <authorList>
            <person name="Shore S.M."/>
            <person name="Nicholson T.L."/>
        </authorList>
    </citation>
    <scope>NUCLEOTIDE SEQUENCE [LARGE SCALE GENOMIC DNA]</scope>
    <source>
        <strain evidence="3 4">29892</strain>
    </source>
</reference>
<evidence type="ECO:0000313" key="4">
    <source>
        <dbReference type="Proteomes" id="UP001301526"/>
    </source>
</evidence>
<feature type="transmembrane region" description="Helical" evidence="2">
    <location>
        <begin position="315"/>
        <end position="334"/>
    </location>
</feature>
<feature type="transmembrane region" description="Helical" evidence="2">
    <location>
        <begin position="150"/>
        <end position="180"/>
    </location>
</feature>
<feature type="transmembrane region" description="Helical" evidence="2">
    <location>
        <begin position="280"/>
        <end position="303"/>
    </location>
</feature>
<feature type="transmembrane region" description="Helical" evidence="2">
    <location>
        <begin position="192"/>
        <end position="222"/>
    </location>
</feature>
<dbReference type="EMBL" id="CP118734">
    <property type="protein sequence ID" value="WNY49137.1"/>
    <property type="molecule type" value="Genomic_DNA"/>
</dbReference>
<feature type="transmembrane region" description="Helical" evidence="2">
    <location>
        <begin position="234"/>
        <end position="256"/>
    </location>
</feature>
<proteinExistence type="predicted"/>
<keyword evidence="2" id="KW-1133">Transmembrane helix</keyword>
<organism evidence="3 4">
    <name type="scientific">Streptococcus iners subsp. hyiners</name>
    <dbReference type="NCBI Taxonomy" id="3028083"/>
    <lineage>
        <taxon>Bacteria</taxon>
        <taxon>Bacillati</taxon>
        <taxon>Bacillota</taxon>
        <taxon>Bacilli</taxon>
        <taxon>Lactobacillales</taxon>
        <taxon>Streptococcaceae</taxon>
        <taxon>Streptococcus</taxon>
        <taxon>Streptococcus iners</taxon>
    </lineage>
</organism>
<dbReference type="RefSeq" id="WP_248054892.1">
    <property type="nucleotide sequence ID" value="NZ_CP118734.1"/>
</dbReference>
<keyword evidence="2" id="KW-0472">Membrane</keyword>
<feature type="compositionally biased region" description="Basic and acidic residues" evidence="1">
    <location>
        <begin position="1"/>
        <end position="13"/>
    </location>
</feature>
<gene>
    <name evidence="3" type="ORF">PW220_00320</name>
</gene>
<feature type="compositionally biased region" description="Basic residues" evidence="1">
    <location>
        <begin position="14"/>
        <end position="23"/>
    </location>
</feature>
<feature type="transmembrane region" description="Helical" evidence="2">
    <location>
        <begin position="374"/>
        <end position="393"/>
    </location>
</feature>
<dbReference type="AlphaFoldDB" id="A0AA96VHN1"/>
<dbReference type="Proteomes" id="UP001301526">
    <property type="component" value="Chromosome"/>
</dbReference>
<feature type="transmembrane region" description="Helical" evidence="2">
    <location>
        <begin position="111"/>
        <end position="130"/>
    </location>
</feature>
<keyword evidence="2" id="KW-0812">Transmembrane</keyword>
<feature type="transmembrane region" description="Helical" evidence="2">
    <location>
        <begin position="340"/>
        <end position="362"/>
    </location>
</feature>
<protein>
    <submittedName>
        <fullName evidence="3">Quinol oxidase</fullName>
    </submittedName>
</protein>
<accession>A0AA96VHN1</accession>
<evidence type="ECO:0000256" key="1">
    <source>
        <dbReference type="SAM" id="MobiDB-lite"/>
    </source>
</evidence>
<feature type="transmembrane region" description="Helical" evidence="2">
    <location>
        <begin position="42"/>
        <end position="66"/>
    </location>
</feature>
<feature type="region of interest" description="Disordered" evidence="1">
    <location>
        <begin position="1"/>
        <end position="25"/>
    </location>
</feature>
<evidence type="ECO:0000256" key="2">
    <source>
        <dbReference type="SAM" id="Phobius"/>
    </source>
</evidence>
<sequence length="504" mass="56801">MTELDAVAREVSHQPRRRRRARRSQGYQLSEDFKARMPKTKIWPALVWSLVLSLVSVANPFLTFLATNEQTQHLYAGMAMMAGQNPYGDFFATNGVFYYLLAWLGHIDGGFIVFGFLQMIALFIAGVYFYKIMVYFSQSERLATSSSHWFYIFIASLGFGGLYAEIFALPFVLAGIWFLVRYFANAVGDEAFILYGIEAALAFLIYPKSLLLWLLAGFILFVFNTQQRQMARGFYQLLASIFGLLLVLYLVGYYAFEAQILGTAIQQTFLYNLGLDFQYAGLYVTLAVVAGFLLLSGFFKGFIQTVSSFGQGLHTHIKVLILLVFIAQLVFIIGTQNGHYSQLLSLLPYGFVLTVLHLGAGSEVEERGYLSRHFFLPLVMAFGMVAQPAYTYFVEGDLVTDRASIASYVGQETTKTDKIYVWDNSASIYLDSQRLSSATIISAEPYLTTTGNQNSLLYDLNKNEASLVIVNKNIPLLDDVKANLELQYKPVKTTDYFTVYQKNE</sequence>
<name>A0AA96VHN1_9STRE</name>
<keyword evidence="4" id="KW-1185">Reference proteome</keyword>